<comment type="subcellular location">
    <subcellularLocation>
        <location evidence="6">Cytoplasm</location>
        <location evidence="6">Nucleoid</location>
    </subcellularLocation>
    <text evidence="6">Localizes in tight foci, which correspond to the replisome at mid-cell throughout the cell cycle.</text>
</comment>
<feature type="binding site" evidence="6">
    <location>
        <position position="107"/>
    </location>
    <ligand>
        <name>Zn(2+)</name>
        <dbReference type="ChEBI" id="CHEBI:29105"/>
    </ligand>
</feature>
<comment type="cofactor">
    <cofactor evidence="6">
        <name>Zn(2+)</name>
        <dbReference type="ChEBI" id="CHEBI:29105"/>
    </cofactor>
    <text evidence="6">Binds 1 zinc ion per subunit.</text>
</comment>
<evidence type="ECO:0000256" key="6">
    <source>
        <dbReference type="HAMAP-Rule" id="MF_01159"/>
    </source>
</evidence>
<evidence type="ECO:0000313" key="8">
    <source>
        <dbReference type="EMBL" id="MFC7061746.1"/>
    </source>
</evidence>
<dbReference type="Pfam" id="PF06156">
    <property type="entry name" value="YabA"/>
    <property type="match status" value="1"/>
</dbReference>
<dbReference type="EMBL" id="JBHSZV010000018">
    <property type="protein sequence ID" value="MFC7061746.1"/>
    <property type="molecule type" value="Genomic_DNA"/>
</dbReference>
<reference evidence="9" key="1">
    <citation type="journal article" date="2019" name="Int. J. Syst. Evol. Microbiol.">
        <title>The Global Catalogue of Microorganisms (GCM) 10K type strain sequencing project: providing services to taxonomists for standard genome sequencing and annotation.</title>
        <authorList>
            <consortium name="The Broad Institute Genomics Platform"/>
            <consortium name="The Broad Institute Genome Sequencing Center for Infectious Disease"/>
            <person name="Wu L."/>
            <person name="Ma J."/>
        </authorList>
    </citation>
    <scope>NUCLEOTIDE SEQUENCE [LARGE SCALE GENOMIC DNA]</scope>
    <source>
        <strain evidence="9">CGMCC 4.1621</strain>
    </source>
</reference>
<keyword evidence="1 6" id="KW-0963">Cytoplasm</keyword>
<sequence>MKESFKPKPRNDGVESSVNKKAIFEQVSHLETQIGELYEQLGDLKKQLAYLLEENQHLSLENHHLRQRLDNENENAQPTDSEKNNEKGTVVGEGYDNLARLYEEGFHICNLHFGSPRDEDCLFCLSFLNKK</sequence>
<gene>
    <name evidence="6 8" type="primary">yabA</name>
    <name evidence="8" type="ORF">ACFQIC_07730</name>
</gene>
<feature type="binding site" evidence="6">
    <location>
        <position position="124"/>
    </location>
    <ligand>
        <name>Zn(2+)</name>
        <dbReference type="ChEBI" id="CHEBI:29105"/>
    </ligand>
</feature>
<accession>A0ABW2EJS8</accession>
<comment type="caution">
    <text evidence="8">The sequence shown here is derived from an EMBL/GenBank/DDBJ whole genome shotgun (WGS) entry which is preliminary data.</text>
</comment>
<dbReference type="PIRSF" id="PIRSF021439">
    <property type="entry name" value="DUF972"/>
    <property type="match status" value="1"/>
</dbReference>
<evidence type="ECO:0000256" key="5">
    <source>
        <dbReference type="ARBA" id="ARBA00022880"/>
    </source>
</evidence>
<comment type="similarity">
    <text evidence="6">Belongs to the YabA family.</text>
</comment>
<dbReference type="HAMAP" id="MF_01159">
    <property type="entry name" value="YabA"/>
    <property type="match status" value="1"/>
</dbReference>
<keyword evidence="2 6" id="KW-0235">DNA replication</keyword>
<keyword evidence="5 6" id="KW-0236">DNA replication inhibitor</keyword>
<dbReference type="NCBIfam" id="NF009644">
    <property type="entry name" value="PRK13169.1-5"/>
    <property type="match status" value="1"/>
</dbReference>
<dbReference type="Proteomes" id="UP001596410">
    <property type="component" value="Unassembled WGS sequence"/>
</dbReference>
<evidence type="ECO:0000313" key="9">
    <source>
        <dbReference type="Proteomes" id="UP001596410"/>
    </source>
</evidence>
<keyword evidence="3 6" id="KW-0479">Metal-binding</keyword>
<feature type="binding site" evidence="6">
    <location>
        <position position="109"/>
    </location>
    <ligand>
        <name>Zn(2+)</name>
        <dbReference type="ChEBI" id="CHEBI:29105"/>
    </ligand>
</feature>
<keyword evidence="9" id="KW-1185">Reference proteome</keyword>
<evidence type="ECO:0000256" key="1">
    <source>
        <dbReference type="ARBA" id="ARBA00022490"/>
    </source>
</evidence>
<evidence type="ECO:0000256" key="3">
    <source>
        <dbReference type="ARBA" id="ARBA00022723"/>
    </source>
</evidence>
<evidence type="ECO:0000256" key="7">
    <source>
        <dbReference type="SAM" id="MobiDB-lite"/>
    </source>
</evidence>
<comment type="function">
    <text evidence="6">Involved in control of chromosome replication initiation. Inhibits the cooperative binding of DnaA to the oriC region, thus negatively regulating initiation of chromosome replication. Inhibits the ability of DnaA-ATP to form a helix on DNA; does not disassemble preformed DnaA-DNA helices. Decreases the residence time of DnaA on the chromosome at its binding sites (oriC, replication forks and promoter-binding sites). Tethers DnaA to the replication machinery via the DNA polymerase beta sliding clamp subunit (dnaN). Associates with oriC and other DnaA targets on the chromosome in a DnaA-dependent manner.</text>
</comment>
<comment type="subunit">
    <text evidence="6">Homotetramer. Interacts with both DnaA and DnaN, acting as a bridge between these two proteins.</text>
</comment>
<keyword evidence="4 6" id="KW-0862">Zinc</keyword>
<feature type="binding site" evidence="6">
    <location>
        <position position="121"/>
    </location>
    <ligand>
        <name>Zn(2+)</name>
        <dbReference type="ChEBI" id="CHEBI:29105"/>
    </ligand>
</feature>
<organism evidence="8 9">
    <name type="scientific">Halobacillus seohaensis</name>
    <dbReference type="NCBI Taxonomy" id="447421"/>
    <lineage>
        <taxon>Bacteria</taxon>
        <taxon>Bacillati</taxon>
        <taxon>Bacillota</taxon>
        <taxon>Bacilli</taxon>
        <taxon>Bacillales</taxon>
        <taxon>Bacillaceae</taxon>
        <taxon>Halobacillus</taxon>
    </lineage>
</organism>
<protein>
    <recommendedName>
        <fullName evidence="6">Replication initiation control protein YabA</fullName>
    </recommendedName>
</protein>
<evidence type="ECO:0000256" key="2">
    <source>
        <dbReference type="ARBA" id="ARBA00022705"/>
    </source>
</evidence>
<dbReference type="InterPro" id="IPR010377">
    <property type="entry name" value="YabA"/>
</dbReference>
<evidence type="ECO:0000256" key="4">
    <source>
        <dbReference type="ARBA" id="ARBA00022833"/>
    </source>
</evidence>
<feature type="region of interest" description="Disordered" evidence="7">
    <location>
        <begin position="63"/>
        <end position="90"/>
    </location>
</feature>
<dbReference type="RefSeq" id="WP_390217030.1">
    <property type="nucleotide sequence ID" value="NZ_JBHSZV010000018.1"/>
</dbReference>
<proteinExistence type="inferred from homology"/>
<name>A0ABW2EJS8_9BACI</name>